<evidence type="ECO:0000256" key="1">
    <source>
        <dbReference type="ARBA" id="ARBA00012247"/>
    </source>
</evidence>
<dbReference type="EC" id="3.1.4.46" evidence="1"/>
<dbReference type="GO" id="GO:0006071">
    <property type="term" value="P:glycerol metabolic process"/>
    <property type="evidence" value="ECO:0007669"/>
    <property type="project" value="UniProtKB-KW"/>
</dbReference>
<dbReference type="SUPFAM" id="SSF51695">
    <property type="entry name" value="PLC-like phosphodiesterases"/>
    <property type="match status" value="1"/>
</dbReference>
<comment type="catalytic activity">
    <reaction evidence="3">
        <text>a sn-glycero-3-phosphodiester + H2O = an alcohol + sn-glycerol 3-phosphate + H(+)</text>
        <dbReference type="Rhea" id="RHEA:12969"/>
        <dbReference type="ChEBI" id="CHEBI:15377"/>
        <dbReference type="ChEBI" id="CHEBI:15378"/>
        <dbReference type="ChEBI" id="CHEBI:30879"/>
        <dbReference type="ChEBI" id="CHEBI:57597"/>
        <dbReference type="ChEBI" id="CHEBI:83408"/>
        <dbReference type="EC" id="3.1.4.46"/>
    </reaction>
</comment>
<dbReference type="InterPro" id="IPR030395">
    <property type="entry name" value="GP_PDE_dom"/>
</dbReference>
<proteinExistence type="predicted"/>
<evidence type="ECO:0000259" key="4">
    <source>
        <dbReference type="PROSITE" id="PS51704"/>
    </source>
</evidence>
<dbReference type="GO" id="GO:0008889">
    <property type="term" value="F:glycerophosphodiester phosphodiesterase activity"/>
    <property type="evidence" value="ECO:0007669"/>
    <property type="project" value="UniProtKB-EC"/>
</dbReference>
<dbReference type="PROSITE" id="PS51704">
    <property type="entry name" value="GP_PDE"/>
    <property type="match status" value="1"/>
</dbReference>
<evidence type="ECO:0000313" key="5">
    <source>
        <dbReference type="EMBL" id="CAE0489844.1"/>
    </source>
</evidence>
<evidence type="ECO:0000256" key="3">
    <source>
        <dbReference type="ARBA" id="ARBA00047512"/>
    </source>
</evidence>
<reference evidence="5" key="1">
    <citation type="submission" date="2021-01" db="EMBL/GenBank/DDBJ databases">
        <authorList>
            <person name="Corre E."/>
            <person name="Pelletier E."/>
            <person name="Niang G."/>
            <person name="Scheremetjew M."/>
            <person name="Finn R."/>
            <person name="Kale V."/>
            <person name="Holt S."/>
            <person name="Cochrane G."/>
            <person name="Meng A."/>
            <person name="Brown T."/>
            <person name="Cohen L."/>
        </authorList>
    </citation>
    <scope>NUCLEOTIDE SEQUENCE</scope>
    <source>
        <strain evidence="5">CCMP1320</strain>
    </source>
</reference>
<dbReference type="GO" id="GO:0006629">
    <property type="term" value="P:lipid metabolic process"/>
    <property type="evidence" value="ECO:0007669"/>
    <property type="project" value="InterPro"/>
</dbReference>
<dbReference type="Gene3D" id="3.20.20.190">
    <property type="entry name" value="Phosphatidylinositol (PI) phosphodiesterase"/>
    <property type="match status" value="1"/>
</dbReference>
<gene>
    <name evidence="5" type="ORF">DTER00134_LOCUS4915</name>
</gene>
<accession>A0A7S3QQ93</accession>
<dbReference type="PANTHER" id="PTHR47449">
    <property type="entry name" value="GLYCEROPHOSPHODIESTER PHOSPHODIESTERASE GDPD4"/>
    <property type="match status" value="1"/>
</dbReference>
<feature type="domain" description="GP-PDE" evidence="4">
    <location>
        <begin position="62"/>
        <end position="316"/>
    </location>
</feature>
<dbReference type="PANTHER" id="PTHR47449:SF2">
    <property type="entry name" value="GLYCEROPHOSPHODIESTER PHOSPHODIESTERASE GDPD4"/>
    <property type="match status" value="1"/>
</dbReference>
<dbReference type="EMBL" id="HBIP01008942">
    <property type="protein sequence ID" value="CAE0489844.1"/>
    <property type="molecule type" value="Transcribed_RNA"/>
</dbReference>
<sequence length="339" mass="37061">MAPLINKNKKWQLPFKRWHFLVLACTVAAFQVLILSRWHVNEDEDADLGQKPSAAFCARLPPVICAHGGDTSTGLPPNTAAALQQAIAIGSGCVEIDVARTSDNVLVVLHPRDLKFLMGEAWHPGLQVRDLSWQDISKLAWAMPQDKRRAAGAGESDDYPVLTAKEAVQMTSPFVDVILDAKTSGSNPTDEQEMADAIVRLVYSSRCSNCLVWAKSDKVVNLIKDLSPAQRAGYVLMNNSEAAISHGIHLPLRGVQGEVVGAHYGMIDSELRDLLHQHEKQLYAWTIDEEEVLERMLDVGVDALVTNTPGAALAMIQSLLTLCGRFGAMGGYLTRDETL</sequence>
<protein>
    <recommendedName>
        <fullName evidence="1">glycerophosphodiester phosphodiesterase</fullName>
        <ecNumber evidence="1">3.1.4.46</ecNumber>
    </recommendedName>
</protein>
<organism evidence="5">
    <name type="scientific">Dunaliella tertiolecta</name>
    <name type="common">Green alga</name>
    <dbReference type="NCBI Taxonomy" id="3047"/>
    <lineage>
        <taxon>Eukaryota</taxon>
        <taxon>Viridiplantae</taxon>
        <taxon>Chlorophyta</taxon>
        <taxon>core chlorophytes</taxon>
        <taxon>Chlorophyceae</taxon>
        <taxon>CS clade</taxon>
        <taxon>Chlamydomonadales</taxon>
        <taxon>Dunaliellaceae</taxon>
        <taxon>Dunaliella</taxon>
    </lineage>
</organism>
<dbReference type="Pfam" id="PF03009">
    <property type="entry name" value="GDPD"/>
    <property type="match status" value="1"/>
</dbReference>
<evidence type="ECO:0000256" key="2">
    <source>
        <dbReference type="ARBA" id="ARBA00022798"/>
    </source>
</evidence>
<dbReference type="AlphaFoldDB" id="A0A7S3QQ93"/>
<dbReference type="InterPro" id="IPR017946">
    <property type="entry name" value="PLC-like_Pdiesterase_TIM-brl"/>
</dbReference>
<name>A0A7S3QQ93_DUNTE</name>
<keyword evidence="2" id="KW-0319">Glycerol metabolism</keyword>
<dbReference type="InterPro" id="IPR044236">
    <property type="entry name" value="GDPD4"/>
</dbReference>